<reference evidence="1 2" key="1">
    <citation type="submission" date="2018-08" db="EMBL/GenBank/DDBJ databases">
        <title>Fulvimarina sp. 85, whole genome shotgun sequence.</title>
        <authorList>
            <person name="Tuo L."/>
        </authorList>
    </citation>
    <scope>NUCLEOTIDE SEQUENCE [LARGE SCALE GENOMIC DNA]</scope>
    <source>
        <strain evidence="1 2">85</strain>
    </source>
</reference>
<evidence type="ECO:0000313" key="2">
    <source>
        <dbReference type="Proteomes" id="UP000264310"/>
    </source>
</evidence>
<protein>
    <submittedName>
        <fullName evidence="1">Uncharacterized protein</fullName>
    </submittedName>
</protein>
<name>A0A371X7B3_9HYPH</name>
<proteinExistence type="predicted"/>
<organism evidence="1 2">
    <name type="scientific">Fulvimarina endophytica</name>
    <dbReference type="NCBI Taxonomy" id="2293836"/>
    <lineage>
        <taxon>Bacteria</taxon>
        <taxon>Pseudomonadati</taxon>
        <taxon>Pseudomonadota</taxon>
        <taxon>Alphaproteobacteria</taxon>
        <taxon>Hyphomicrobiales</taxon>
        <taxon>Aurantimonadaceae</taxon>
        <taxon>Fulvimarina</taxon>
    </lineage>
</organism>
<sequence>MFDDRPIACHRQPAGEFQGDFTEDGQLHLMVAGLRNYNLGLQKLLSALAPQEPTANRELLACERALSPVLARRSTRDAASRMPSFVRAAENISSQSLPHRA</sequence>
<keyword evidence="2" id="KW-1185">Reference proteome</keyword>
<accession>A0A371X7B3</accession>
<dbReference type="EMBL" id="QURL01000002">
    <property type="protein sequence ID" value="RFC65113.1"/>
    <property type="molecule type" value="Genomic_DNA"/>
</dbReference>
<dbReference type="Proteomes" id="UP000264310">
    <property type="component" value="Unassembled WGS sequence"/>
</dbReference>
<dbReference type="RefSeq" id="WP_116682011.1">
    <property type="nucleotide sequence ID" value="NZ_QURL01000002.1"/>
</dbReference>
<gene>
    <name evidence="1" type="ORF">DYI37_04440</name>
</gene>
<dbReference type="AlphaFoldDB" id="A0A371X7B3"/>
<evidence type="ECO:0000313" key="1">
    <source>
        <dbReference type="EMBL" id="RFC65113.1"/>
    </source>
</evidence>
<comment type="caution">
    <text evidence="1">The sequence shown here is derived from an EMBL/GenBank/DDBJ whole genome shotgun (WGS) entry which is preliminary data.</text>
</comment>